<keyword evidence="9 12" id="KW-0201">Cytochrome c-type biogenesis</keyword>
<evidence type="ECO:0000256" key="8">
    <source>
        <dbReference type="ARBA" id="ARBA00022692"/>
    </source>
</evidence>
<evidence type="ECO:0000256" key="5">
    <source>
        <dbReference type="ARBA" id="ARBA00022448"/>
    </source>
</evidence>
<organism evidence="13 14">
    <name type="scientific">Rhizomicrobium palustre</name>
    <dbReference type="NCBI Taxonomy" id="189966"/>
    <lineage>
        <taxon>Bacteria</taxon>
        <taxon>Pseudomonadati</taxon>
        <taxon>Pseudomonadota</taxon>
        <taxon>Alphaproteobacteria</taxon>
        <taxon>Micropepsales</taxon>
        <taxon>Micropepsaceae</taxon>
        <taxon>Rhizomicrobium</taxon>
    </lineage>
</organism>
<reference evidence="13 14" key="1">
    <citation type="submission" date="2020-03" db="EMBL/GenBank/DDBJ databases">
        <title>Genomic Encyclopedia of Type Strains, Phase IV (KMG-IV): sequencing the most valuable type-strain genomes for metagenomic binning, comparative biology and taxonomic classification.</title>
        <authorList>
            <person name="Goeker M."/>
        </authorList>
    </citation>
    <scope>NUCLEOTIDE SEQUENCE [LARGE SCALE GENOMIC DNA]</scope>
    <source>
        <strain evidence="13 14">DSM 19867</strain>
    </source>
</reference>
<dbReference type="NCBIfam" id="TIGR03141">
    <property type="entry name" value="cytochro_ccmD"/>
    <property type="match status" value="1"/>
</dbReference>
<dbReference type="AlphaFoldDB" id="A0A846MW06"/>
<accession>A0A846MW06</accession>
<evidence type="ECO:0000256" key="9">
    <source>
        <dbReference type="ARBA" id="ARBA00022748"/>
    </source>
</evidence>
<dbReference type="GO" id="GO:0017004">
    <property type="term" value="P:cytochrome complex assembly"/>
    <property type="evidence" value="ECO:0007669"/>
    <property type="project" value="UniProtKB-KW"/>
</dbReference>
<gene>
    <name evidence="13" type="ORF">FHS83_000723</name>
</gene>
<keyword evidence="6 12" id="KW-1003">Cell membrane</keyword>
<evidence type="ECO:0000256" key="3">
    <source>
        <dbReference type="ARBA" id="ARBA00008741"/>
    </source>
</evidence>
<keyword evidence="5 12" id="KW-0813">Transport</keyword>
<comment type="function">
    <text evidence="1 12">Required for the export of heme to the periplasm for the biogenesis of c-type cytochromes.</text>
</comment>
<dbReference type="GO" id="GO:0005886">
    <property type="term" value="C:plasma membrane"/>
    <property type="evidence" value="ECO:0007669"/>
    <property type="project" value="UniProtKB-SubCell"/>
</dbReference>
<evidence type="ECO:0000256" key="10">
    <source>
        <dbReference type="ARBA" id="ARBA00022989"/>
    </source>
</evidence>
<evidence type="ECO:0000313" key="13">
    <source>
        <dbReference type="EMBL" id="NIK87405.1"/>
    </source>
</evidence>
<dbReference type="Pfam" id="PF04995">
    <property type="entry name" value="CcmD"/>
    <property type="match status" value="1"/>
</dbReference>
<dbReference type="RefSeq" id="WP_167080987.1">
    <property type="nucleotide sequence ID" value="NZ_BAAADC010000001.1"/>
</dbReference>
<protein>
    <recommendedName>
        <fullName evidence="4 12">Heme exporter protein D</fullName>
    </recommendedName>
</protein>
<evidence type="ECO:0000256" key="12">
    <source>
        <dbReference type="RuleBase" id="RU363101"/>
    </source>
</evidence>
<proteinExistence type="inferred from homology"/>
<dbReference type="EMBL" id="JAASRM010000001">
    <property type="protein sequence ID" value="NIK87405.1"/>
    <property type="molecule type" value="Genomic_DNA"/>
</dbReference>
<dbReference type="GO" id="GO:0015886">
    <property type="term" value="P:heme transport"/>
    <property type="evidence" value="ECO:0007669"/>
    <property type="project" value="InterPro"/>
</dbReference>
<evidence type="ECO:0000256" key="6">
    <source>
        <dbReference type="ARBA" id="ARBA00022475"/>
    </source>
</evidence>
<sequence length="52" mass="5830">MSEFLSQGGYGFYIWWSYGLSAVTIAALVFWAATSYTTAKERLEALTKDETP</sequence>
<evidence type="ECO:0000256" key="2">
    <source>
        <dbReference type="ARBA" id="ARBA00004377"/>
    </source>
</evidence>
<keyword evidence="14" id="KW-1185">Reference proteome</keyword>
<evidence type="ECO:0000256" key="1">
    <source>
        <dbReference type="ARBA" id="ARBA00002442"/>
    </source>
</evidence>
<keyword evidence="8 12" id="KW-0812">Transmembrane</keyword>
<keyword evidence="11 12" id="KW-0472">Membrane</keyword>
<evidence type="ECO:0000256" key="11">
    <source>
        <dbReference type="ARBA" id="ARBA00023136"/>
    </source>
</evidence>
<comment type="similarity">
    <text evidence="3 12">Belongs to the CcmD/CycX/HelD family.</text>
</comment>
<keyword evidence="10 12" id="KW-1133">Transmembrane helix</keyword>
<evidence type="ECO:0000256" key="4">
    <source>
        <dbReference type="ARBA" id="ARBA00016461"/>
    </source>
</evidence>
<evidence type="ECO:0000313" key="14">
    <source>
        <dbReference type="Proteomes" id="UP000570514"/>
    </source>
</evidence>
<keyword evidence="7 12" id="KW-0997">Cell inner membrane</keyword>
<dbReference type="InterPro" id="IPR007078">
    <property type="entry name" value="Haem_export_protD_CcmD"/>
</dbReference>
<dbReference type="Proteomes" id="UP000570514">
    <property type="component" value="Unassembled WGS sequence"/>
</dbReference>
<comment type="subcellular location">
    <subcellularLocation>
        <location evidence="2 12">Cell inner membrane</location>
        <topology evidence="2 12">Single-pass membrane protein</topology>
    </subcellularLocation>
</comment>
<feature type="transmembrane region" description="Helical" evidence="12">
    <location>
        <begin position="12"/>
        <end position="33"/>
    </location>
</feature>
<name>A0A846MW06_9PROT</name>
<comment type="caution">
    <text evidence="13">The sequence shown here is derived from an EMBL/GenBank/DDBJ whole genome shotgun (WGS) entry which is preliminary data.</text>
</comment>
<evidence type="ECO:0000256" key="7">
    <source>
        <dbReference type="ARBA" id="ARBA00022519"/>
    </source>
</evidence>